<sequence>MQPFNKLGWISVVTSIVFLGFISAIIFKASGILDESAISKEYDNDKTKVTIITSDKILDQSWGSLAYKGQLKIEEQFPVDVELYSEVNTIQLQEETVLNAIDKGAHLIIGHGREFSDVFTSLSLKHPDVHFVTIHGTAENQNQSVYTFNQGKVEFLAGLTAALKTSSNKVALLDAYGVRESVPSFEDGLHYYNPDAEFFYKVVNSRDDGRKAVEIVELLIEDGVDVIYSKGNEFNRDVIEYAKLHDVYVIGYLDDQAYMAKDIVLTSVLNDVSQSYVAIMKDFYSDEGLQPGTRILTEKDEVYQLAPFGPMFSEEELQFMQHELEAYNEKFLY</sequence>
<evidence type="ECO:0000256" key="5">
    <source>
        <dbReference type="ARBA" id="ARBA00023136"/>
    </source>
</evidence>
<evidence type="ECO:0000256" key="1">
    <source>
        <dbReference type="ARBA" id="ARBA00004193"/>
    </source>
</evidence>
<keyword evidence="10" id="KW-1185">Reference proteome</keyword>
<reference evidence="9 10" key="1">
    <citation type="submission" date="2017-04" db="EMBL/GenBank/DDBJ databases">
        <title>Bacillus krulwichiae AM31D Genome sequencing and assembly.</title>
        <authorList>
            <person name="Krulwich T.A."/>
            <person name="Anastor L."/>
            <person name="Ehrlich R."/>
            <person name="Ehrlich G.D."/>
            <person name="Janto B."/>
        </authorList>
    </citation>
    <scope>NUCLEOTIDE SEQUENCE [LARGE SCALE GENOMIC DNA]</scope>
    <source>
        <strain evidence="9 10">AM31D</strain>
    </source>
</reference>
<keyword evidence="5 7" id="KW-0472">Membrane</keyword>
<evidence type="ECO:0000259" key="8">
    <source>
        <dbReference type="Pfam" id="PF02608"/>
    </source>
</evidence>
<dbReference type="InterPro" id="IPR050957">
    <property type="entry name" value="BMP_lipoprotein"/>
</dbReference>
<dbReference type="InterPro" id="IPR028082">
    <property type="entry name" value="Peripla_BP_I"/>
</dbReference>
<evidence type="ECO:0000256" key="6">
    <source>
        <dbReference type="ARBA" id="ARBA00023288"/>
    </source>
</evidence>
<keyword evidence="7" id="KW-0812">Transmembrane</keyword>
<comment type="subcellular location">
    <subcellularLocation>
        <location evidence="1">Cell membrane</location>
        <topology evidence="1">Lipid-anchor</topology>
    </subcellularLocation>
</comment>
<comment type="similarity">
    <text evidence="2">Belongs to the BMP lipoprotein family.</text>
</comment>
<evidence type="ECO:0000256" key="2">
    <source>
        <dbReference type="ARBA" id="ARBA00008610"/>
    </source>
</evidence>
<dbReference type="Pfam" id="PF02608">
    <property type="entry name" value="Bmp"/>
    <property type="match status" value="1"/>
</dbReference>
<dbReference type="PANTHER" id="PTHR34296">
    <property type="entry name" value="TRANSCRIPTIONAL ACTIVATOR PROTEIN MED"/>
    <property type="match status" value="1"/>
</dbReference>
<dbReference type="KEGG" id="bkw:BkAM31D_12510"/>
<evidence type="ECO:0000256" key="3">
    <source>
        <dbReference type="ARBA" id="ARBA00022475"/>
    </source>
</evidence>
<evidence type="ECO:0000256" key="7">
    <source>
        <dbReference type="SAM" id="Phobius"/>
    </source>
</evidence>
<name>A0A1X9MAW4_9BACI</name>
<keyword evidence="6 9" id="KW-0449">Lipoprotein</keyword>
<gene>
    <name evidence="9" type="primary">tmpC_2</name>
    <name evidence="9" type="ORF">BkAM31D_12510</name>
</gene>
<keyword evidence="7" id="KW-1133">Transmembrane helix</keyword>
<accession>A0A1X9MAW4</accession>
<proteinExistence type="inferred from homology"/>
<organism evidence="9 10">
    <name type="scientific">Halalkalibacter krulwichiae</name>
    <dbReference type="NCBI Taxonomy" id="199441"/>
    <lineage>
        <taxon>Bacteria</taxon>
        <taxon>Bacillati</taxon>
        <taxon>Bacillota</taxon>
        <taxon>Bacilli</taxon>
        <taxon>Bacillales</taxon>
        <taxon>Bacillaceae</taxon>
        <taxon>Halalkalibacter</taxon>
    </lineage>
</organism>
<evidence type="ECO:0000313" key="10">
    <source>
        <dbReference type="Proteomes" id="UP000193006"/>
    </source>
</evidence>
<dbReference type="AlphaFoldDB" id="A0A1X9MAW4"/>
<dbReference type="Gene3D" id="3.40.50.2300">
    <property type="match status" value="2"/>
</dbReference>
<dbReference type="EMBL" id="CP020814">
    <property type="protein sequence ID" value="ARK30585.1"/>
    <property type="molecule type" value="Genomic_DNA"/>
</dbReference>
<keyword evidence="3" id="KW-1003">Cell membrane</keyword>
<evidence type="ECO:0000313" key="9">
    <source>
        <dbReference type="EMBL" id="ARK30585.1"/>
    </source>
</evidence>
<dbReference type="Proteomes" id="UP000193006">
    <property type="component" value="Chromosome"/>
</dbReference>
<dbReference type="RefSeq" id="WP_066149209.1">
    <property type="nucleotide sequence ID" value="NZ_CP020814.1"/>
</dbReference>
<evidence type="ECO:0000256" key="4">
    <source>
        <dbReference type="ARBA" id="ARBA00022729"/>
    </source>
</evidence>
<feature type="domain" description="ABC transporter substrate-binding protein PnrA-like" evidence="8">
    <location>
        <begin position="46"/>
        <end position="295"/>
    </location>
</feature>
<dbReference type="SUPFAM" id="SSF53822">
    <property type="entry name" value="Periplasmic binding protein-like I"/>
    <property type="match status" value="1"/>
</dbReference>
<dbReference type="PANTHER" id="PTHR34296:SF2">
    <property type="entry name" value="ABC TRANSPORTER GUANOSINE-BINDING PROTEIN NUPN"/>
    <property type="match status" value="1"/>
</dbReference>
<keyword evidence="4" id="KW-0732">Signal</keyword>
<dbReference type="InterPro" id="IPR003760">
    <property type="entry name" value="PnrA-like"/>
</dbReference>
<feature type="transmembrane region" description="Helical" evidence="7">
    <location>
        <begin position="7"/>
        <end position="27"/>
    </location>
</feature>
<dbReference type="STRING" id="199441.BkAM31D_12510"/>
<dbReference type="GO" id="GO:0005886">
    <property type="term" value="C:plasma membrane"/>
    <property type="evidence" value="ECO:0007669"/>
    <property type="project" value="UniProtKB-SubCell"/>
</dbReference>
<protein>
    <submittedName>
        <fullName evidence="9">Membrane lipoprotein TmpC</fullName>
    </submittedName>
</protein>